<sequence>SVVLRDDDVEITLLNCATIIMITMTNCDKIFHPIITHATDYSAL</sequence>
<evidence type="ECO:0000313" key="1">
    <source>
        <dbReference type="EMBL" id="CAG8526779.1"/>
    </source>
</evidence>
<accession>A0A9N9AFS9</accession>
<comment type="caution">
    <text evidence="1">The sequence shown here is derived from an EMBL/GenBank/DDBJ whole genome shotgun (WGS) entry which is preliminary data.</text>
</comment>
<protein>
    <submittedName>
        <fullName evidence="1">1005_t:CDS:1</fullName>
    </submittedName>
</protein>
<proteinExistence type="predicted"/>
<dbReference type="AlphaFoldDB" id="A0A9N9AFS9"/>
<evidence type="ECO:0000313" key="2">
    <source>
        <dbReference type="Proteomes" id="UP000789396"/>
    </source>
</evidence>
<dbReference type="Proteomes" id="UP000789396">
    <property type="component" value="Unassembled WGS sequence"/>
</dbReference>
<feature type="non-terminal residue" evidence="1">
    <location>
        <position position="1"/>
    </location>
</feature>
<reference evidence="1" key="1">
    <citation type="submission" date="2021-06" db="EMBL/GenBank/DDBJ databases">
        <authorList>
            <person name="Kallberg Y."/>
            <person name="Tangrot J."/>
            <person name="Rosling A."/>
        </authorList>
    </citation>
    <scope>NUCLEOTIDE SEQUENCE</scope>
    <source>
        <strain evidence="1">IN212</strain>
    </source>
</reference>
<keyword evidence="2" id="KW-1185">Reference proteome</keyword>
<name>A0A9N9AFS9_9GLOM</name>
<dbReference type="EMBL" id="CAJVPZ010003219">
    <property type="protein sequence ID" value="CAG8526779.1"/>
    <property type="molecule type" value="Genomic_DNA"/>
</dbReference>
<organism evidence="1 2">
    <name type="scientific">Racocetra fulgida</name>
    <dbReference type="NCBI Taxonomy" id="60492"/>
    <lineage>
        <taxon>Eukaryota</taxon>
        <taxon>Fungi</taxon>
        <taxon>Fungi incertae sedis</taxon>
        <taxon>Mucoromycota</taxon>
        <taxon>Glomeromycotina</taxon>
        <taxon>Glomeromycetes</taxon>
        <taxon>Diversisporales</taxon>
        <taxon>Gigasporaceae</taxon>
        <taxon>Racocetra</taxon>
    </lineage>
</organism>
<gene>
    <name evidence="1" type="ORF">RFULGI_LOCUS3606</name>
</gene>